<feature type="region of interest" description="Disordered" evidence="3">
    <location>
        <begin position="1"/>
        <end position="34"/>
    </location>
</feature>
<evidence type="ECO:0000313" key="6">
    <source>
        <dbReference type="Proteomes" id="UP001271007"/>
    </source>
</evidence>
<dbReference type="PANTHER" id="PTHR43433:SF5">
    <property type="entry name" value="AB HYDROLASE-1 DOMAIN-CONTAINING PROTEIN"/>
    <property type="match status" value="1"/>
</dbReference>
<evidence type="ECO:0000256" key="3">
    <source>
        <dbReference type="SAM" id="MobiDB-lite"/>
    </source>
</evidence>
<protein>
    <recommendedName>
        <fullName evidence="4">AB hydrolase-1 domain-containing protein</fullName>
    </recommendedName>
</protein>
<comment type="caution">
    <text evidence="5">The sequence shown here is derived from an EMBL/GenBank/DDBJ whole genome shotgun (WGS) entry which is preliminary data.</text>
</comment>
<dbReference type="Proteomes" id="UP001271007">
    <property type="component" value="Unassembled WGS sequence"/>
</dbReference>
<dbReference type="AlphaFoldDB" id="A0AAJ0DS07"/>
<evidence type="ECO:0000256" key="2">
    <source>
        <dbReference type="ARBA" id="ARBA00022801"/>
    </source>
</evidence>
<evidence type="ECO:0000259" key="4">
    <source>
        <dbReference type="Pfam" id="PF00561"/>
    </source>
</evidence>
<organism evidence="5 6">
    <name type="scientific">Extremus antarcticus</name>
    <dbReference type="NCBI Taxonomy" id="702011"/>
    <lineage>
        <taxon>Eukaryota</taxon>
        <taxon>Fungi</taxon>
        <taxon>Dikarya</taxon>
        <taxon>Ascomycota</taxon>
        <taxon>Pezizomycotina</taxon>
        <taxon>Dothideomycetes</taxon>
        <taxon>Dothideomycetidae</taxon>
        <taxon>Mycosphaerellales</taxon>
        <taxon>Extremaceae</taxon>
        <taxon>Extremus</taxon>
    </lineage>
</organism>
<dbReference type="PRINTS" id="PR00793">
    <property type="entry name" value="PROAMNOPTASE"/>
</dbReference>
<dbReference type="EMBL" id="JAWDJX010000008">
    <property type="protein sequence ID" value="KAK3055604.1"/>
    <property type="molecule type" value="Genomic_DNA"/>
</dbReference>
<sequence>MPTDISYKSVSDPSYHKIQPPGQTRSYPEPTKEGTIPFEYSKTGLKGETWYQLWGDLSSNKTPLICLHGGPGIPPNYLLPISLIHTDHDIPVLMYHQIGCGKSTHFKDKRGDTDFWAIDMFMAELDNVKAALGIKEFDLLGHSWGGMLAANYAIDKQPKGLRKLIISNSPSNMKVWVQTANRLRKELPQDVQVTLDRCEREGKTDTEEYEEAVTVFYNRHACRLEPWPKEILDSFGYLKEDSTVYETMNGPSEFYVVGSLKTWSITEELTRITAKTAPGGLLVVNGYFDEAQDETCAPYFYQPSCRTKWVSHEIELSEQTVP</sequence>
<dbReference type="NCBIfam" id="TIGR01250">
    <property type="entry name" value="pro_imino_pep_2"/>
    <property type="match status" value="1"/>
</dbReference>
<dbReference type="PANTHER" id="PTHR43433">
    <property type="entry name" value="HYDROLASE, ALPHA/BETA FOLD FAMILY PROTEIN"/>
    <property type="match status" value="1"/>
</dbReference>
<accession>A0AAJ0DS07</accession>
<evidence type="ECO:0000256" key="1">
    <source>
        <dbReference type="ARBA" id="ARBA00010088"/>
    </source>
</evidence>
<dbReference type="InterPro" id="IPR000073">
    <property type="entry name" value="AB_hydrolase_1"/>
</dbReference>
<dbReference type="Gene3D" id="3.40.50.1820">
    <property type="entry name" value="alpha/beta hydrolase"/>
    <property type="match status" value="1"/>
</dbReference>
<reference evidence="5" key="1">
    <citation type="submission" date="2023-04" db="EMBL/GenBank/DDBJ databases">
        <title>Black Yeasts Isolated from many extreme environments.</title>
        <authorList>
            <person name="Coleine C."/>
            <person name="Stajich J.E."/>
            <person name="Selbmann L."/>
        </authorList>
    </citation>
    <scope>NUCLEOTIDE SEQUENCE</scope>
    <source>
        <strain evidence="5">CCFEE 5312</strain>
    </source>
</reference>
<dbReference type="InterPro" id="IPR005945">
    <property type="entry name" value="Pro_imino_pep"/>
</dbReference>
<evidence type="ECO:0000313" key="5">
    <source>
        <dbReference type="EMBL" id="KAK3055604.1"/>
    </source>
</evidence>
<dbReference type="GO" id="GO:0006508">
    <property type="term" value="P:proteolysis"/>
    <property type="evidence" value="ECO:0007669"/>
    <property type="project" value="InterPro"/>
</dbReference>
<dbReference type="GO" id="GO:0008233">
    <property type="term" value="F:peptidase activity"/>
    <property type="evidence" value="ECO:0007669"/>
    <property type="project" value="InterPro"/>
</dbReference>
<dbReference type="SUPFAM" id="SSF53474">
    <property type="entry name" value="alpha/beta-Hydrolases"/>
    <property type="match status" value="1"/>
</dbReference>
<name>A0AAJ0DS07_9PEZI</name>
<keyword evidence="6" id="KW-1185">Reference proteome</keyword>
<dbReference type="Pfam" id="PF00561">
    <property type="entry name" value="Abhydrolase_1"/>
    <property type="match status" value="1"/>
</dbReference>
<comment type="similarity">
    <text evidence="1">Belongs to the peptidase S33 family.</text>
</comment>
<dbReference type="InterPro" id="IPR029058">
    <property type="entry name" value="AB_hydrolase_fold"/>
</dbReference>
<feature type="domain" description="AB hydrolase-1" evidence="4">
    <location>
        <begin position="63"/>
        <end position="209"/>
    </location>
</feature>
<feature type="compositionally biased region" description="Polar residues" evidence="3">
    <location>
        <begin position="1"/>
        <end position="12"/>
    </location>
</feature>
<gene>
    <name evidence="5" type="ORF">LTR09_003524</name>
</gene>
<proteinExistence type="inferred from homology"/>
<dbReference type="InterPro" id="IPR002410">
    <property type="entry name" value="Peptidase_S33"/>
</dbReference>
<keyword evidence="2" id="KW-0378">Hydrolase</keyword>
<dbReference type="InterPro" id="IPR050471">
    <property type="entry name" value="AB_hydrolase"/>
</dbReference>